<sequence length="198" mass="23420">MNRAIKILSIACFFTLAFWIEPKAQTKDTAMVMGIIQRGDTLIHKNILEVTVLPQRTFNNARQERRYSRYVNKVKKVYPYAKLAGEMLQEYEPKYMALEDERERRKMMKDLERQLLDEYKDDLKRMTISEGQILLKLIDRETRHTSYVLIKDFRGGVSAVFWQGIARLFRNDLKAEYDPTGEDRTLEQIVTLIEVGYL</sequence>
<dbReference type="Pfam" id="PF14127">
    <property type="entry name" value="DUF4294"/>
    <property type="match status" value="1"/>
</dbReference>
<dbReference type="STRING" id="1484053.SAMN05444274_10778"/>
<dbReference type="EMBL" id="FQUM01000007">
    <property type="protein sequence ID" value="SHF65743.1"/>
    <property type="molecule type" value="Genomic_DNA"/>
</dbReference>
<evidence type="ECO:0000313" key="2">
    <source>
        <dbReference type="Proteomes" id="UP000184164"/>
    </source>
</evidence>
<dbReference type="RefSeq" id="WP_073002701.1">
    <property type="nucleotide sequence ID" value="NZ_FQUM01000007.1"/>
</dbReference>
<protein>
    <recommendedName>
        <fullName evidence="3">DUF4294 domain-containing protein</fullName>
    </recommendedName>
</protein>
<dbReference type="Proteomes" id="UP000184164">
    <property type="component" value="Unassembled WGS sequence"/>
</dbReference>
<evidence type="ECO:0000313" key="1">
    <source>
        <dbReference type="EMBL" id="SHF65743.1"/>
    </source>
</evidence>
<gene>
    <name evidence="1" type="ORF">SAMN05444274_10778</name>
</gene>
<dbReference type="AlphaFoldDB" id="A0A1M5DF94"/>
<proteinExistence type="predicted"/>
<organism evidence="1 2">
    <name type="scientific">Mariniphaga anaerophila</name>
    <dbReference type="NCBI Taxonomy" id="1484053"/>
    <lineage>
        <taxon>Bacteria</taxon>
        <taxon>Pseudomonadati</taxon>
        <taxon>Bacteroidota</taxon>
        <taxon>Bacteroidia</taxon>
        <taxon>Marinilabiliales</taxon>
        <taxon>Prolixibacteraceae</taxon>
        <taxon>Mariniphaga</taxon>
    </lineage>
</organism>
<evidence type="ECO:0008006" key="3">
    <source>
        <dbReference type="Google" id="ProtNLM"/>
    </source>
</evidence>
<accession>A0A1M5DF94</accession>
<name>A0A1M5DF94_9BACT</name>
<dbReference type="OrthoDB" id="1491885at2"/>
<keyword evidence="2" id="KW-1185">Reference proteome</keyword>
<reference evidence="1 2" key="1">
    <citation type="submission" date="2016-11" db="EMBL/GenBank/DDBJ databases">
        <authorList>
            <person name="Jaros S."/>
            <person name="Januszkiewicz K."/>
            <person name="Wedrychowicz H."/>
        </authorList>
    </citation>
    <scope>NUCLEOTIDE SEQUENCE [LARGE SCALE GENOMIC DNA]</scope>
    <source>
        <strain evidence="1 2">DSM 26910</strain>
    </source>
</reference>
<dbReference type="InterPro" id="IPR025636">
    <property type="entry name" value="DUF4294"/>
</dbReference>